<comment type="catalytic activity">
    <reaction evidence="3">
        <text>2 superoxide + 2 H(+) = H2O2 + O2</text>
        <dbReference type="Rhea" id="RHEA:20696"/>
        <dbReference type="ChEBI" id="CHEBI:15378"/>
        <dbReference type="ChEBI" id="CHEBI:15379"/>
        <dbReference type="ChEBI" id="CHEBI:16240"/>
        <dbReference type="ChEBI" id="CHEBI:18421"/>
        <dbReference type="EC" id="1.15.1.1"/>
    </reaction>
</comment>
<evidence type="ECO:0000259" key="4">
    <source>
        <dbReference type="Pfam" id="PF00080"/>
    </source>
</evidence>
<dbReference type="PROSITE" id="PS00332">
    <property type="entry name" value="SOD_CU_ZN_2"/>
    <property type="match status" value="1"/>
</dbReference>
<dbReference type="OrthoDB" id="9792957at2"/>
<dbReference type="Proteomes" id="UP000010473">
    <property type="component" value="Chromosome"/>
</dbReference>
<keyword evidence="3" id="KW-0862">Zinc</keyword>
<evidence type="ECO:0000256" key="1">
    <source>
        <dbReference type="ARBA" id="ARBA00010457"/>
    </source>
</evidence>
<name>K9XMN1_STAC7</name>
<dbReference type="CDD" id="cd00305">
    <property type="entry name" value="Cu-Zn_Superoxide_Dismutase"/>
    <property type="match status" value="1"/>
</dbReference>
<organism evidence="5 6">
    <name type="scientific">Stanieria cyanosphaera (strain ATCC 29371 / PCC 7437)</name>
    <dbReference type="NCBI Taxonomy" id="111780"/>
    <lineage>
        <taxon>Bacteria</taxon>
        <taxon>Bacillati</taxon>
        <taxon>Cyanobacteriota</taxon>
        <taxon>Cyanophyceae</taxon>
        <taxon>Pleurocapsales</taxon>
        <taxon>Dermocarpellaceae</taxon>
        <taxon>Stanieria</taxon>
    </lineage>
</organism>
<dbReference type="InterPro" id="IPR036423">
    <property type="entry name" value="SOD-like_Cu/Zn_dom_sf"/>
</dbReference>
<evidence type="ECO:0000256" key="2">
    <source>
        <dbReference type="ARBA" id="ARBA00024900"/>
    </source>
</evidence>
<dbReference type="InterPro" id="IPR018152">
    <property type="entry name" value="SOD_Cu/Zn_BS"/>
</dbReference>
<proteinExistence type="inferred from homology"/>
<dbReference type="PROSITE" id="PS00087">
    <property type="entry name" value="SOD_CU_ZN_1"/>
    <property type="match status" value="1"/>
</dbReference>
<dbReference type="PRINTS" id="PR00068">
    <property type="entry name" value="CUZNDISMTASE"/>
</dbReference>
<reference evidence="6" key="1">
    <citation type="journal article" date="2013" name="Proc. Natl. Acad. Sci. U.S.A.">
        <title>Improving the coverage of the cyanobacterial phylum using diversity-driven genome sequencing.</title>
        <authorList>
            <person name="Shih P.M."/>
            <person name="Wu D."/>
            <person name="Latifi A."/>
            <person name="Axen S.D."/>
            <person name="Fewer D.P."/>
            <person name="Talla E."/>
            <person name="Calteau A."/>
            <person name="Cai F."/>
            <person name="Tandeau de Marsac N."/>
            <person name="Rippka R."/>
            <person name="Herdman M."/>
            <person name="Sivonen K."/>
            <person name="Coursin T."/>
            <person name="Laurent T."/>
            <person name="Goodwin L."/>
            <person name="Nolan M."/>
            <person name="Davenport K.W."/>
            <person name="Han C.S."/>
            <person name="Rubin E.M."/>
            <person name="Eisen J.A."/>
            <person name="Woyke T."/>
            <person name="Gugger M."/>
            <person name="Kerfeld C.A."/>
        </authorList>
    </citation>
    <scope>NUCLEOTIDE SEQUENCE [LARGE SCALE GENOMIC DNA]</scope>
    <source>
        <strain evidence="6">ATCC 29371 / PCC 7437</strain>
    </source>
</reference>
<comment type="function">
    <text evidence="2">Destroys radicals which are normally produced within the cells and which are toxic to biological systems. May play a role in favoring mycobacterial survival in phagocytes.</text>
</comment>
<gene>
    <name evidence="5" type="ordered locus">Sta7437_0243</name>
</gene>
<accession>K9XMN1</accession>
<dbReference type="KEGG" id="scs:Sta7437_0243"/>
<dbReference type="PANTHER" id="PTHR10003">
    <property type="entry name" value="SUPEROXIDE DISMUTASE CU-ZN -RELATED"/>
    <property type="match status" value="1"/>
</dbReference>
<keyword evidence="3" id="KW-0560">Oxidoreductase</keyword>
<sequence>MFKFLTRYKSLLKYASLSAATTATILTLTLANYSNHLLLAQTSALQTTISGTSQSPNTTGTVVLTETAEGLRITGTIANLTPGEHGFHVHEYGSCGNDADDAGGHFNPAGVQHGHLLSHGFEHAHGGDLGNIYAAEDGVAKFDQVYPGLTLADSSYSVMGRSLVVHANPDDFATQPTGNSGARIGCGVIGGG</sequence>
<dbReference type="InterPro" id="IPR001424">
    <property type="entry name" value="SOD_Cu_Zn_dom"/>
</dbReference>
<evidence type="ECO:0000313" key="6">
    <source>
        <dbReference type="Proteomes" id="UP000010473"/>
    </source>
</evidence>
<dbReference type="Pfam" id="PF00080">
    <property type="entry name" value="Sod_Cu"/>
    <property type="match status" value="1"/>
</dbReference>
<dbReference type="SUPFAM" id="SSF49329">
    <property type="entry name" value="Cu,Zn superoxide dismutase-like"/>
    <property type="match status" value="1"/>
</dbReference>
<comment type="cofactor">
    <cofactor evidence="3">
        <name>Cu cation</name>
        <dbReference type="ChEBI" id="CHEBI:23378"/>
    </cofactor>
    <text evidence="3">Binds 1 copper ion per subunit.</text>
</comment>
<keyword evidence="6" id="KW-1185">Reference proteome</keyword>
<dbReference type="Gene3D" id="2.60.40.200">
    <property type="entry name" value="Superoxide dismutase, copper/zinc binding domain"/>
    <property type="match status" value="1"/>
</dbReference>
<dbReference type="EC" id="1.15.1.1" evidence="3"/>
<feature type="domain" description="Superoxide dismutase copper/zinc binding" evidence="4">
    <location>
        <begin position="59"/>
        <end position="189"/>
    </location>
</feature>
<dbReference type="GO" id="GO:0005507">
    <property type="term" value="F:copper ion binding"/>
    <property type="evidence" value="ECO:0007669"/>
    <property type="project" value="InterPro"/>
</dbReference>
<comment type="similarity">
    <text evidence="1 3">Belongs to the Cu-Zn superoxide dismutase family.</text>
</comment>
<dbReference type="HOGENOM" id="CLU_056632_8_2_3"/>
<dbReference type="GO" id="GO:0004784">
    <property type="term" value="F:superoxide dismutase activity"/>
    <property type="evidence" value="ECO:0007669"/>
    <property type="project" value="UniProtKB-EC"/>
</dbReference>
<dbReference type="eggNOG" id="COG2032">
    <property type="taxonomic scope" value="Bacteria"/>
</dbReference>
<evidence type="ECO:0000313" key="5">
    <source>
        <dbReference type="EMBL" id="AFZ33860.1"/>
    </source>
</evidence>
<keyword evidence="3" id="KW-0186">Copper</keyword>
<dbReference type="AlphaFoldDB" id="K9XMN1"/>
<evidence type="ECO:0000256" key="3">
    <source>
        <dbReference type="RuleBase" id="RU000393"/>
    </source>
</evidence>
<dbReference type="InterPro" id="IPR024134">
    <property type="entry name" value="SOD_Cu/Zn_/chaperone"/>
</dbReference>
<dbReference type="EMBL" id="CP003653">
    <property type="protein sequence ID" value="AFZ33860.1"/>
    <property type="molecule type" value="Genomic_DNA"/>
</dbReference>
<protein>
    <recommendedName>
        <fullName evidence="3">Superoxide dismutase [Cu-Zn]</fullName>
        <ecNumber evidence="3">1.15.1.1</ecNumber>
    </recommendedName>
</protein>
<dbReference type="STRING" id="111780.Sta7437_0243"/>
<comment type="cofactor">
    <cofactor evidence="3">
        <name>Zn(2+)</name>
        <dbReference type="ChEBI" id="CHEBI:29105"/>
    </cofactor>
    <text evidence="3">Binds 1 zinc ion per subunit.</text>
</comment>
<keyword evidence="3" id="KW-0479">Metal-binding</keyword>